<feature type="compositionally biased region" description="Basic and acidic residues" evidence="1">
    <location>
        <begin position="315"/>
        <end position="334"/>
    </location>
</feature>
<evidence type="ECO:0000256" key="1">
    <source>
        <dbReference type="SAM" id="MobiDB-lite"/>
    </source>
</evidence>
<feature type="compositionally biased region" description="Low complexity" evidence="1">
    <location>
        <begin position="456"/>
        <end position="474"/>
    </location>
</feature>
<feature type="compositionally biased region" description="Low complexity" evidence="1">
    <location>
        <begin position="413"/>
        <end position="430"/>
    </location>
</feature>
<sequence length="820" mass="85444">MVESSKILTVSYGTFSCTLEGFDDSFSTMKAIAEYFRDLAAGDRYFGAEPPTPDAEMLTRIAEREISRRVEMRSSTTGIVLRASEPDPGASMPQVADTPVAAPQPQVEPAQAAPEKAPAPQVADLLQPANAAAAADIETLTPKAEADETPVAVQDPAPAMPPAPRPPQQRPAVARAAELARASAEDADVADDTAEVAADTRPDVTAAPPRTVVPAHPDADSVAAKLQRIRAVVGGVPLATPSAYAEDQDDAGGDGMGLSAPTSPKAEPTPGDTVQSREGTADIDVAPAATGTDPVPLPDAGADDALDAADGNDGDPSRDRVDDAAEQDAAKVETDGDAVTSAEEITNSATTDEASEDAATDATDDTDDQISAVLRNLRRAGLRQTPRDQAVAAPVAAATPDDGGDTAPRDADAAANPTPVVAPVVRPAAPRGRILRVTRRPRDPEAAIPPQPSTAPAPAAVTPATPAPSQAAFPEAPADDNAPATSETSAAAIVPDAPAADETRTDDTPSSSHEDDFADSVAARDGAEDLMDFDPDTIESTLSEDDEADLQRELAALAAEQEAAQVLRAATAPAETDADHAAAQDDAHPKARRDPLPGTSEAEMSRIMSQADDELADPEASRRRNAIAHLKAAVAATEAARQLGEPKSDRATTEDVFRDDLQKVVQPRRASRPEAATERSERPRPAPLKLVASQRIDLVDTAPAEPVQPRRIATPAAAATTAHDVGNFAEFAAQMGATSLQDLLEAAAAYTAFVEGSEDFSRPHIMQKVKQTVAEDFSREDGLRSFGTLLRQGRIERVRNGRFAVSARTRFRPESMVAGG</sequence>
<feature type="compositionally biased region" description="Low complexity" evidence="1">
    <location>
        <begin position="553"/>
        <end position="575"/>
    </location>
</feature>
<feature type="compositionally biased region" description="Low complexity" evidence="1">
    <location>
        <begin position="170"/>
        <end position="182"/>
    </location>
</feature>
<dbReference type="OrthoDB" id="7798282at2"/>
<dbReference type="AlphaFoldDB" id="A0A1M5A4T6"/>
<dbReference type="RefSeq" id="WP_072857283.1">
    <property type="nucleotide sequence ID" value="NZ_FQUE01000004.1"/>
</dbReference>
<feature type="compositionally biased region" description="Acidic residues" evidence="1">
    <location>
        <begin position="301"/>
        <end position="313"/>
    </location>
</feature>
<feature type="compositionally biased region" description="Acidic residues" evidence="1">
    <location>
        <begin position="528"/>
        <end position="548"/>
    </location>
</feature>
<feature type="compositionally biased region" description="Basic and acidic residues" evidence="1">
    <location>
        <begin position="644"/>
        <end position="662"/>
    </location>
</feature>
<feature type="compositionally biased region" description="Acidic residues" evidence="1">
    <location>
        <begin position="353"/>
        <end position="368"/>
    </location>
</feature>
<feature type="compositionally biased region" description="Basic and acidic residues" evidence="1">
    <location>
        <begin position="501"/>
        <end position="515"/>
    </location>
</feature>
<keyword evidence="3" id="KW-1185">Reference proteome</keyword>
<feature type="region of interest" description="Disordered" evidence="1">
    <location>
        <begin position="242"/>
        <end position="621"/>
    </location>
</feature>
<feature type="compositionally biased region" description="Basic and acidic residues" evidence="1">
    <location>
        <begin position="671"/>
        <end position="684"/>
    </location>
</feature>
<dbReference type="Proteomes" id="UP000183987">
    <property type="component" value="Unassembled WGS sequence"/>
</dbReference>
<name>A0A1M5A4T6_LOKAT</name>
<organism evidence="2 3">
    <name type="scientific">Loktanella atrilutea</name>
    <dbReference type="NCBI Taxonomy" id="366533"/>
    <lineage>
        <taxon>Bacteria</taxon>
        <taxon>Pseudomonadati</taxon>
        <taxon>Pseudomonadota</taxon>
        <taxon>Alphaproteobacteria</taxon>
        <taxon>Rhodobacterales</taxon>
        <taxon>Roseobacteraceae</taxon>
        <taxon>Loktanella</taxon>
    </lineage>
</organism>
<evidence type="ECO:0000313" key="3">
    <source>
        <dbReference type="Proteomes" id="UP000183987"/>
    </source>
</evidence>
<dbReference type="PROSITE" id="PS51257">
    <property type="entry name" value="PROKAR_LIPOPROTEIN"/>
    <property type="match status" value="1"/>
</dbReference>
<feature type="compositionally biased region" description="Acidic residues" evidence="1">
    <location>
        <begin position="185"/>
        <end position="194"/>
    </location>
</feature>
<feature type="compositionally biased region" description="Basic and acidic residues" evidence="1">
    <location>
        <begin position="577"/>
        <end position="595"/>
    </location>
</feature>
<proteinExistence type="predicted"/>
<feature type="compositionally biased region" description="Pro residues" evidence="1">
    <location>
        <begin position="158"/>
        <end position="169"/>
    </location>
</feature>
<feature type="region of interest" description="Disordered" evidence="1">
    <location>
        <begin position="639"/>
        <end position="694"/>
    </location>
</feature>
<feature type="compositionally biased region" description="Low complexity" evidence="1">
    <location>
        <begin position="99"/>
        <end position="120"/>
    </location>
</feature>
<accession>A0A1M5A4T6</accession>
<feature type="region of interest" description="Disordered" evidence="1">
    <location>
        <begin position="146"/>
        <end position="216"/>
    </location>
</feature>
<reference evidence="3" key="1">
    <citation type="submission" date="2016-11" db="EMBL/GenBank/DDBJ databases">
        <authorList>
            <person name="Varghese N."/>
            <person name="Submissions S."/>
        </authorList>
    </citation>
    <scope>NUCLEOTIDE SEQUENCE [LARGE SCALE GENOMIC DNA]</scope>
    <source>
        <strain evidence="3">DSM 29326</strain>
    </source>
</reference>
<evidence type="ECO:0000313" key="2">
    <source>
        <dbReference type="EMBL" id="SHF25303.1"/>
    </source>
</evidence>
<gene>
    <name evidence="2" type="ORF">SAMN05444339_104253</name>
</gene>
<evidence type="ECO:0008006" key="4">
    <source>
        <dbReference type="Google" id="ProtNLM"/>
    </source>
</evidence>
<protein>
    <recommendedName>
        <fullName evidence="4">Chemotaxis protein CheA</fullName>
    </recommendedName>
</protein>
<feature type="compositionally biased region" description="Low complexity" evidence="1">
    <location>
        <begin position="490"/>
        <end position="500"/>
    </location>
</feature>
<dbReference type="STRING" id="366533.SAMN05444339_104253"/>
<feature type="region of interest" description="Disordered" evidence="1">
    <location>
        <begin position="82"/>
        <end position="120"/>
    </location>
</feature>
<dbReference type="EMBL" id="FQUE01000004">
    <property type="protein sequence ID" value="SHF25303.1"/>
    <property type="molecule type" value="Genomic_DNA"/>
</dbReference>
<feature type="compositionally biased region" description="Low complexity" evidence="1">
    <location>
        <begin position="390"/>
        <end position="401"/>
    </location>
</feature>